<evidence type="ECO:0000313" key="2">
    <source>
        <dbReference type="Proteomes" id="UP000177574"/>
    </source>
</evidence>
<proteinExistence type="predicted"/>
<comment type="caution">
    <text evidence="1">The sequence shown here is derived from an EMBL/GenBank/DDBJ whole genome shotgun (WGS) entry which is preliminary data.</text>
</comment>
<evidence type="ECO:0000313" key="1">
    <source>
        <dbReference type="EMBL" id="OGL89156.1"/>
    </source>
</evidence>
<protein>
    <submittedName>
        <fullName evidence="1">Uncharacterized protein</fullName>
    </submittedName>
</protein>
<gene>
    <name evidence="1" type="ORF">A3I45_03150</name>
</gene>
<sequence length="257" mass="28836">MSIASLVITPAIPTELLREICRKRAFEIGDVVSGYYPLHDMALAISADADTGGIGALLLDAVNMCVTAHDPERVHFVITFERIASLADDFEVVRHWLKRACGFNGTLSYSVESNAIPRFNTLRLGCVDWRVTPAIDGIAPAQTAWMRLPSIEGLLADTATWQTVLNEVRRIMAHRGTCDAKIATDPHEDCLARQTRNRRQDETDNQWRVRDLEIMRAEHQAAHTALLRSGIPCLNRDVNPVRCFRLDQTGEFALETW</sequence>
<dbReference type="Proteomes" id="UP000177574">
    <property type="component" value="Unassembled WGS sequence"/>
</dbReference>
<accession>A0A1F7VF65</accession>
<name>A0A1F7VF65_9BACT</name>
<dbReference type="AlphaFoldDB" id="A0A1F7VF65"/>
<dbReference type="EMBL" id="MGET01000049">
    <property type="protein sequence ID" value="OGL89156.1"/>
    <property type="molecule type" value="Genomic_DNA"/>
</dbReference>
<organism evidence="1 2">
    <name type="scientific">Candidatus Uhrbacteria bacterium RIFCSPLOWO2_02_FULL_53_10</name>
    <dbReference type="NCBI Taxonomy" id="1802411"/>
    <lineage>
        <taxon>Bacteria</taxon>
        <taxon>Candidatus Uhriibacteriota</taxon>
    </lineage>
</organism>
<reference evidence="1 2" key="1">
    <citation type="journal article" date="2016" name="Nat. Commun.">
        <title>Thousands of microbial genomes shed light on interconnected biogeochemical processes in an aquifer system.</title>
        <authorList>
            <person name="Anantharaman K."/>
            <person name="Brown C.T."/>
            <person name="Hug L.A."/>
            <person name="Sharon I."/>
            <person name="Castelle C.J."/>
            <person name="Probst A.J."/>
            <person name="Thomas B.C."/>
            <person name="Singh A."/>
            <person name="Wilkins M.J."/>
            <person name="Karaoz U."/>
            <person name="Brodie E.L."/>
            <person name="Williams K.H."/>
            <person name="Hubbard S.S."/>
            <person name="Banfield J.F."/>
        </authorList>
    </citation>
    <scope>NUCLEOTIDE SEQUENCE [LARGE SCALE GENOMIC DNA]</scope>
</reference>